<dbReference type="InterPro" id="IPR037518">
    <property type="entry name" value="MPN"/>
</dbReference>
<protein>
    <submittedName>
        <fullName evidence="8">JAB domain-containing protein</fullName>
    </submittedName>
</protein>
<dbReference type="GO" id="GO:0046872">
    <property type="term" value="F:metal ion binding"/>
    <property type="evidence" value="ECO:0007669"/>
    <property type="project" value="UniProtKB-KW"/>
</dbReference>
<dbReference type="GO" id="GO:0008237">
    <property type="term" value="F:metallopeptidase activity"/>
    <property type="evidence" value="ECO:0007669"/>
    <property type="project" value="UniProtKB-KW"/>
</dbReference>
<proteinExistence type="inferred from homology"/>
<dbReference type="Gene3D" id="3.40.140.10">
    <property type="entry name" value="Cytidine Deaminase, domain 2"/>
    <property type="match status" value="1"/>
</dbReference>
<keyword evidence="2" id="KW-0479">Metal-binding</keyword>
<dbReference type="GO" id="GO:0006508">
    <property type="term" value="P:proteolysis"/>
    <property type="evidence" value="ECO:0007669"/>
    <property type="project" value="UniProtKB-KW"/>
</dbReference>
<dbReference type="InterPro" id="IPR046778">
    <property type="entry name" value="UPF0758_N"/>
</dbReference>
<evidence type="ECO:0000259" key="7">
    <source>
        <dbReference type="PROSITE" id="PS50249"/>
    </source>
</evidence>
<gene>
    <name evidence="8" type="ORF">EBQ25_05710</name>
</gene>
<evidence type="ECO:0000256" key="6">
    <source>
        <dbReference type="RuleBase" id="RU003797"/>
    </source>
</evidence>
<sequence length="248" mass="26386">MPVKDLPPEARPREKLLARGAAALSDTELLAIILRTGIAGRSVLALAEDLLRLPARNGAPADTSPPSRAAGAAEGGGFGGLNGLLHARHEDLARIKGLGPAKRAELLAIMELARRALAQQLQAGDALASPAAARSYLQAQLAHRPHEVFAVVFLDAQMRMIAFEELFRGTLTHTQVYPREIALRALHWHAESVILAHNHPSGSVQPSPADVSLTRHIRDALALLGIHVRDHIIVAQGQSCSLADSGVL</sequence>
<evidence type="ECO:0000256" key="3">
    <source>
        <dbReference type="ARBA" id="ARBA00022801"/>
    </source>
</evidence>
<dbReference type="RefSeq" id="WP_122253828.1">
    <property type="nucleotide sequence ID" value="NZ_RDQL01000006.1"/>
</dbReference>
<dbReference type="PROSITE" id="PS01302">
    <property type="entry name" value="UPF0758"/>
    <property type="match status" value="1"/>
</dbReference>
<dbReference type="InterPro" id="IPR025657">
    <property type="entry name" value="RadC_JAB"/>
</dbReference>
<reference evidence="8 9" key="1">
    <citation type="submission" date="2018-10" db="EMBL/GenBank/DDBJ databases">
        <title>Comamonadaceae CDC group NO-1 genome sequencing and assembly.</title>
        <authorList>
            <person name="Bernier A.-M."/>
            <person name="Bernard K."/>
        </authorList>
    </citation>
    <scope>NUCLEOTIDE SEQUENCE [LARGE SCALE GENOMIC DNA]</scope>
    <source>
        <strain evidence="8 9">NML161473</strain>
    </source>
</reference>
<comment type="caution">
    <text evidence="8">The sequence shown here is derived from an EMBL/GenBank/DDBJ whole genome shotgun (WGS) entry which is preliminary data.</text>
</comment>
<dbReference type="PROSITE" id="PS50249">
    <property type="entry name" value="MPN"/>
    <property type="match status" value="1"/>
</dbReference>
<dbReference type="Pfam" id="PF20582">
    <property type="entry name" value="UPF0758_N"/>
    <property type="match status" value="1"/>
</dbReference>
<evidence type="ECO:0000256" key="1">
    <source>
        <dbReference type="ARBA" id="ARBA00022670"/>
    </source>
</evidence>
<dbReference type="Proteomes" id="UP000267035">
    <property type="component" value="Unassembled WGS sequence"/>
</dbReference>
<evidence type="ECO:0000313" key="9">
    <source>
        <dbReference type="Proteomes" id="UP000267035"/>
    </source>
</evidence>
<dbReference type="AlphaFoldDB" id="A0A3M6QAG5"/>
<dbReference type="Pfam" id="PF04002">
    <property type="entry name" value="RadC"/>
    <property type="match status" value="1"/>
</dbReference>
<keyword evidence="9" id="KW-1185">Reference proteome</keyword>
<name>A0A3M6QAG5_9BURK</name>
<evidence type="ECO:0000256" key="2">
    <source>
        <dbReference type="ARBA" id="ARBA00022723"/>
    </source>
</evidence>
<keyword evidence="1" id="KW-0645">Protease</keyword>
<dbReference type="EMBL" id="RDQL01000006">
    <property type="protein sequence ID" value="RMW99956.1"/>
    <property type="molecule type" value="Genomic_DNA"/>
</dbReference>
<evidence type="ECO:0000256" key="5">
    <source>
        <dbReference type="ARBA" id="ARBA00023049"/>
    </source>
</evidence>
<dbReference type="InterPro" id="IPR020891">
    <property type="entry name" value="UPF0758_CS"/>
</dbReference>
<dbReference type="NCBIfam" id="TIGR00608">
    <property type="entry name" value="radc"/>
    <property type="match status" value="1"/>
</dbReference>
<keyword evidence="4" id="KW-0862">Zinc</keyword>
<comment type="similarity">
    <text evidence="6">Belongs to the UPF0758 family.</text>
</comment>
<evidence type="ECO:0000313" key="8">
    <source>
        <dbReference type="EMBL" id="RMW99956.1"/>
    </source>
</evidence>
<dbReference type="NCBIfam" id="NF000642">
    <property type="entry name" value="PRK00024.1"/>
    <property type="match status" value="1"/>
</dbReference>
<dbReference type="CDD" id="cd08071">
    <property type="entry name" value="MPN_DUF2466"/>
    <property type="match status" value="1"/>
</dbReference>
<dbReference type="InterPro" id="IPR001405">
    <property type="entry name" value="UPF0758"/>
</dbReference>
<keyword evidence="3" id="KW-0378">Hydrolase</keyword>
<dbReference type="PANTHER" id="PTHR30471:SF3">
    <property type="entry name" value="UPF0758 PROTEIN YEES-RELATED"/>
    <property type="match status" value="1"/>
</dbReference>
<accession>A0A3M6QAG5</accession>
<organism evidence="8 9">
    <name type="scientific">Allofranklinella schreckenbergeri</name>
    <dbReference type="NCBI Taxonomy" id="1076744"/>
    <lineage>
        <taxon>Bacteria</taxon>
        <taxon>Pseudomonadati</taxon>
        <taxon>Pseudomonadota</taxon>
        <taxon>Betaproteobacteria</taxon>
        <taxon>Burkholderiales</taxon>
        <taxon>Comamonadaceae</taxon>
        <taxon>Allofranklinella</taxon>
    </lineage>
</organism>
<dbReference type="PANTHER" id="PTHR30471">
    <property type="entry name" value="DNA REPAIR PROTEIN RADC"/>
    <property type="match status" value="1"/>
</dbReference>
<keyword evidence="5" id="KW-0482">Metalloprotease</keyword>
<evidence type="ECO:0000256" key="4">
    <source>
        <dbReference type="ARBA" id="ARBA00022833"/>
    </source>
</evidence>
<feature type="domain" description="MPN" evidence="7">
    <location>
        <begin position="126"/>
        <end position="248"/>
    </location>
</feature>